<evidence type="ECO:0000313" key="2">
    <source>
        <dbReference type="Proteomes" id="UP001219934"/>
    </source>
</evidence>
<organism evidence="1 2">
    <name type="scientific">Pogonophryne albipinna</name>
    <dbReference type="NCBI Taxonomy" id="1090488"/>
    <lineage>
        <taxon>Eukaryota</taxon>
        <taxon>Metazoa</taxon>
        <taxon>Chordata</taxon>
        <taxon>Craniata</taxon>
        <taxon>Vertebrata</taxon>
        <taxon>Euteleostomi</taxon>
        <taxon>Actinopterygii</taxon>
        <taxon>Neopterygii</taxon>
        <taxon>Teleostei</taxon>
        <taxon>Neoteleostei</taxon>
        <taxon>Acanthomorphata</taxon>
        <taxon>Eupercaria</taxon>
        <taxon>Perciformes</taxon>
        <taxon>Notothenioidei</taxon>
        <taxon>Pogonophryne</taxon>
    </lineage>
</organism>
<dbReference type="EMBL" id="JAPTMU010000038">
    <property type="protein sequence ID" value="KAJ4923246.1"/>
    <property type="molecule type" value="Genomic_DNA"/>
</dbReference>
<gene>
    <name evidence="1" type="ORF">JOQ06_026351</name>
</gene>
<reference evidence="1" key="1">
    <citation type="submission" date="2022-11" db="EMBL/GenBank/DDBJ databases">
        <title>Chromosome-level genome of Pogonophryne albipinna.</title>
        <authorList>
            <person name="Jo E."/>
        </authorList>
    </citation>
    <scope>NUCLEOTIDE SEQUENCE</scope>
    <source>
        <strain evidence="1">SGF0006</strain>
        <tissue evidence="1">Muscle</tissue>
    </source>
</reference>
<dbReference type="Proteomes" id="UP001219934">
    <property type="component" value="Unassembled WGS sequence"/>
</dbReference>
<keyword evidence="2" id="KW-1185">Reference proteome</keyword>
<comment type="caution">
    <text evidence="1">The sequence shown here is derived from an EMBL/GenBank/DDBJ whole genome shotgun (WGS) entry which is preliminary data.</text>
</comment>
<protein>
    <recommendedName>
        <fullName evidence="3">TNFR-Cys domain-containing protein</fullName>
    </recommendedName>
</protein>
<evidence type="ECO:0000313" key="1">
    <source>
        <dbReference type="EMBL" id="KAJ4923246.1"/>
    </source>
</evidence>
<evidence type="ECO:0008006" key="3">
    <source>
        <dbReference type="Google" id="ProtNLM"/>
    </source>
</evidence>
<sequence length="68" mass="7794">MIPFHFEYSIFSSMQTQSIPVGAEEETRECREQEYKDRFGSCRPCRQCDAGQELSKLSPTGGKTLHHP</sequence>
<name>A0AAD6F6J2_9TELE</name>
<dbReference type="AlphaFoldDB" id="A0AAD6F6J2"/>
<accession>A0AAD6F6J2</accession>
<proteinExistence type="predicted"/>